<dbReference type="AlphaFoldDB" id="A0A0K1Q700"/>
<dbReference type="Proteomes" id="UP000064967">
    <property type="component" value="Chromosome"/>
</dbReference>
<name>A0A0K1Q700_9BACT</name>
<dbReference type="KEGG" id="llu:AKJ09_07843"/>
<reference evidence="1 2" key="1">
    <citation type="submission" date="2015-08" db="EMBL/GenBank/DDBJ databases">
        <authorList>
            <person name="Babu N.S."/>
            <person name="Beckwith C.J."/>
            <person name="Beseler K.G."/>
            <person name="Brison A."/>
            <person name="Carone J.V."/>
            <person name="Caskin T.P."/>
            <person name="Diamond M."/>
            <person name="Durham M.E."/>
            <person name="Foxe J.M."/>
            <person name="Go M."/>
            <person name="Henderson B.A."/>
            <person name="Jones I.B."/>
            <person name="McGettigan J.A."/>
            <person name="Micheletti S.J."/>
            <person name="Nasrallah M.E."/>
            <person name="Ortiz D."/>
            <person name="Piller C.R."/>
            <person name="Privatt S.R."/>
            <person name="Schneider S.L."/>
            <person name="Sharp S."/>
            <person name="Smith T.C."/>
            <person name="Stanton J.D."/>
            <person name="Ullery H.E."/>
            <person name="Wilson R.J."/>
            <person name="Serrano M.G."/>
            <person name="Buck G."/>
            <person name="Lee V."/>
            <person name="Wang Y."/>
            <person name="Carvalho R."/>
            <person name="Voegtly L."/>
            <person name="Shi R."/>
            <person name="Duckworth R."/>
            <person name="Johnson A."/>
            <person name="Loviza R."/>
            <person name="Walstead R."/>
            <person name="Shah Z."/>
            <person name="Kiflezghi M."/>
            <person name="Wade K."/>
            <person name="Ball S.L."/>
            <person name="Bradley K.W."/>
            <person name="Asai D.J."/>
            <person name="Bowman C.A."/>
            <person name="Russell D.A."/>
            <person name="Pope W.H."/>
            <person name="Jacobs-Sera D."/>
            <person name="Hendrix R.W."/>
            <person name="Hatfull G.F."/>
        </authorList>
    </citation>
    <scope>NUCLEOTIDE SEQUENCE [LARGE SCALE GENOMIC DNA]</scope>
    <source>
        <strain evidence="1 2">DSM 27648</strain>
    </source>
</reference>
<gene>
    <name evidence="1" type="ORF">AKJ09_07843</name>
</gene>
<evidence type="ECO:0000313" key="1">
    <source>
        <dbReference type="EMBL" id="AKV01180.1"/>
    </source>
</evidence>
<dbReference type="EMBL" id="CP012333">
    <property type="protein sequence ID" value="AKV01180.1"/>
    <property type="molecule type" value="Genomic_DNA"/>
</dbReference>
<organism evidence="1 2">
    <name type="scientific">Labilithrix luteola</name>
    <dbReference type="NCBI Taxonomy" id="1391654"/>
    <lineage>
        <taxon>Bacteria</taxon>
        <taxon>Pseudomonadati</taxon>
        <taxon>Myxococcota</taxon>
        <taxon>Polyangia</taxon>
        <taxon>Polyangiales</taxon>
        <taxon>Labilitrichaceae</taxon>
        <taxon>Labilithrix</taxon>
    </lineage>
</organism>
<sequence length="134" mass="14362">MGSGMPIEVQQKAISYMAAMRAPHPDDANADPTYAGELANKLKPIVLSIDNGADKARLNRVEVVASGRQIDLLMAGGCDDKTPTRAVVQRAGVPFAQLVSHGVLVVRCNDARIQCLQSTRDPDDVLCTTAPRHK</sequence>
<protein>
    <submittedName>
        <fullName evidence="1">Uncharacterized protein</fullName>
    </submittedName>
</protein>
<evidence type="ECO:0000313" key="2">
    <source>
        <dbReference type="Proteomes" id="UP000064967"/>
    </source>
</evidence>
<proteinExistence type="predicted"/>
<accession>A0A0K1Q700</accession>
<keyword evidence="2" id="KW-1185">Reference proteome</keyword>